<reference evidence="1" key="1">
    <citation type="submission" date="2019-05" db="EMBL/GenBank/DDBJ databases">
        <title>Another draft genome of Portunus trituberculatus and its Hox gene families provides insights of decapod evolution.</title>
        <authorList>
            <person name="Jeong J.-H."/>
            <person name="Song I."/>
            <person name="Kim S."/>
            <person name="Choi T."/>
            <person name="Kim D."/>
            <person name="Ryu S."/>
            <person name="Kim W."/>
        </authorList>
    </citation>
    <scope>NUCLEOTIDE SEQUENCE [LARGE SCALE GENOMIC DNA]</scope>
    <source>
        <tissue evidence="1">Muscle</tissue>
    </source>
</reference>
<organism evidence="1 2">
    <name type="scientific">Portunus trituberculatus</name>
    <name type="common">Swimming crab</name>
    <name type="synonym">Neptunus trituberculatus</name>
    <dbReference type="NCBI Taxonomy" id="210409"/>
    <lineage>
        <taxon>Eukaryota</taxon>
        <taxon>Metazoa</taxon>
        <taxon>Ecdysozoa</taxon>
        <taxon>Arthropoda</taxon>
        <taxon>Crustacea</taxon>
        <taxon>Multicrustacea</taxon>
        <taxon>Malacostraca</taxon>
        <taxon>Eumalacostraca</taxon>
        <taxon>Eucarida</taxon>
        <taxon>Decapoda</taxon>
        <taxon>Pleocyemata</taxon>
        <taxon>Brachyura</taxon>
        <taxon>Eubrachyura</taxon>
        <taxon>Portunoidea</taxon>
        <taxon>Portunidae</taxon>
        <taxon>Portuninae</taxon>
        <taxon>Portunus</taxon>
    </lineage>
</organism>
<dbReference type="EMBL" id="VSRR010022233">
    <property type="protein sequence ID" value="MPC64551.1"/>
    <property type="molecule type" value="Genomic_DNA"/>
</dbReference>
<gene>
    <name evidence="1" type="ORF">E2C01_058669</name>
</gene>
<sequence length="124" mass="13748">MWTQTYLLYLSSPAINMSNLVKLSNDSLITYNLITESIPFFYHSLCLGEVSEEMGSSGVSGKQVMVPSLGFTDGAVFDAEAEPLRRVVHVERRRIHGSRHQALIVLHNGLAIAPRHTVRLGRLG</sequence>
<evidence type="ECO:0000313" key="2">
    <source>
        <dbReference type="Proteomes" id="UP000324222"/>
    </source>
</evidence>
<keyword evidence="2" id="KW-1185">Reference proteome</keyword>
<protein>
    <submittedName>
        <fullName evidence="1">Uncharacterized protein</fullName>
    </submittedName>
</protein>
<proteinExistence type="predicted"/>
<name>A0A5B7GW67_PORTR</name>
<dbReference type="AlphaFoldDB" id="A0A5B7GW67"/>
<comment type="caution">
    <text evidence="1">The sequence shown here is derived from an EMBL/GenBank/DDBJ whole genome shotgun (WGS) entry which is preliminary data.</text>
</comment>
<dbReference type="Proteomes" id="UP000324222">
    <property type="component" value="Unassembled WGS sequence"/>
</dbReference>
<accession>A0A5B7GW67</accession>
<evidence type="ECO:0000313" key="1">
    <source>
        <dbReference type="EMBL" id="MPC64551.1"/>
    </source>
</evidence>